<feature type="transmembrane region" description="Helical" evidence="1">
    <location>
        <begin position="12"/>
        <end position="36"/>
    </location>
</feature>
<dbReference type="Proteomes" id="UP000216345">
    <property type="component" value="Unassembled WGS sequence"/>
</dbReference>
<dbReference type="AlphaFoldDB" id="A0A256F8W8"/>
<name>A0A256F8W8_9HYPH</name>
<gene>
    <name evidence="2" type="ORF">CEV32_1443</name>
</gene>
<reference evidence="2 3" key="1">
    <citation type="submission" date="2017-07" db="EMBL/GenBank/DDBJ databases">
        <title>Phylogenetic study on the rhizospheric bacterium Ochrobactrum sp. A44.</title>
        <authorList>
            <person name="Krzyzanowska D.M."/>
            <person name="Ossowicki A."/>
            <person name="Rajewska M."/>
            <person name="Maciag T."/>
            <person name="Kaczynski Z."/>
            <person name="Czerwicka M."/>
            <person name="Jafra S."/>
        </authorList>
    </citation>
    <scope>NUCLEOTIDE SEQUENCE [LARGE SCALE GENOMIC DNA]</scope>
    <source>
        <strain evidence="2 3">PR17</strain>
    </source>
</reference>
<dbReference type="EMBL" id="NNRK01000033">
    <property type="protein sequence ID" value="OYR11146.1"/>
    <property type="molecule type" value="Genomic_DNA"/>
</dbReference>
<keyword evidence="3" id="KW-1185">Reference proteome</keyword>
<feature type="transmembrane region" description="Helical" evidence="1">
    <location>
        <begin position="42"/>
        <end position="61"/>
    </location>
</feature>
<evidence type="ECO:0000256" key="1">
    <source>
        <dbReference type="SAM" id="Phobius"/>
    </source>
</evidence>
<evidence type="ECO:0000313" key="3">
    <source>
        <dbReference type="Proteomes" id="UP000216345"/>
    </source>
</evidence>
<protein>
    <submittedName>
        <fullName evidence="2">Putative membrane protein</fullName>
    </submittedName>
</protein>
<accession>A0A256F8W8</accession>
<proteinExistence type="predicted"/>
<sequence length="85" mass="9507">MDQAKSVRMQNWCFSAIISLIFGAVTALIFYYLVFFGVGNDGYFVIFCVYTAPVGIVFGLWGLFYWHSSVAFIGIVLSLSPLAYL</sequence>
<organism evidence="2 3">
    <name type="scientific">Brucella rhizosphaerae</name>
    <dbReference type="NCBI Taxonomy" id="571254"/>
    <lineage>
        <taxon>Bacteria</taxon>
        <taxon>Pseudomonadati</taxon>
        <taxon>Pseudomonadota</taxon>
        <taxon>Alphaproteobacteria</taxon>
        <taxon>Hyphomicrobiales</taxon>
        <taxon>Brucellaceae</taxon>
        <taxon>Brucella/Ochrobactrum group</taxon>
        <taxon>Brucella</taxon>
    </lineage>
</organism>
<keyword evidence="1" id="KW-0812">Transmembrane</keyword>
<dbReference type="RefSeq" id="WP_235818839.1">
    <property type="nucleotide sequence ID" value="NZ_JBHEEL010000007.1"/>
</dbReference>
<keyword evidence="1" id="KW-1133">Transmembrane helix</keyword>
<keyword evidence="1" id="KW-0472">Membrane</keyword>
<comment type="caution">
    <text evidence="2">The sequence shown here is derived from an EMBL/GenBank/DDBJ whole genome shotgun (WGS) entry which is preliminary data.</text>
</comment>
<evidence type="ECO:0000313" key="2">
    <source>
        <dbReference type="EMBL" id="OYR11146.1"/>
    </source>
</evidence>